<dbReference type="InterPro" id="IPR006603">
    <property type="entry name" value="PQ-loop_rpt"/>
</dbReference>
<organism evidence="9 10">
    <name type="scientific">Heliocybe sulcata</name>
    <dbReference type="NCBI Taxonomy" id="5364"/>
    <lineage>
        <taxon>Eukaryota</taxon>
        <taxon>Fungi</taxon>
        <taxon>Dikarya</taxon>
        <taxon>Basidiomycota</taxon>
        <taxon>Agaricomycotina</taxon>
        <taxon>Agaricomycetes</taxon>
        <taxon>Gloeophyllales</taxon>
        <taxon>Gloeophyllaceae</taxon>
        <taxon>Heliocybe</taxon>
    </lineage>
</organism>
<keyword evidence="2 8" id="KW-0812">Transmembrane</keyword>
<dbReference type="Pfam" id="PF04193">
    <property type="entry name" value="PQ-loop"/>
    <property type="match status" value="2"/>
</dbReference>
<evidence type="ECO:0000256" key="1">
    <source>
        <dbReference type="ARBA" id="ARBA00004141"/>
    </source>
</evidence>
<comment type="similarity">
    <text evidence="5">Belongs to the laat-1 family.</text>
</comment>
<keyword evidence="4 8" id="KW-0472">Membrane</keyword>
<dbReference type="AlphaFoldDB" id="A0A5C3NDM9"/>
<evidence type="ECO:0000256" key="4">
    <source>
        <dbReference type="ARBA" id="ARBA00023136"/>
    </source>
</evidence>
<dbReference type="SMART" id="SM00679">
    <property type="entry name" value="CTNS"/>
    <property type="match status" value="2"/>
</dbReference>
<evidence type="ECO:0000256" key="6">
    <source>
        <dbReference type="ARBA" id="ARBA00050768"/>
    </source>
</evidence>
<feature type="region of interest" description="Disordered" evidence="7">
    <location>
        <begin position="450"/>
        <end position="510"/>
    </location>
</feature>
<dbReference type="GO" id="GO:0034488">
    <property type="term" value="P:basic amino acid transmembrane export from vacuole"/>
    <property type="evidence" value="ECO:0007669"/>
    <property type="project" value="TreeGrafter"/>
</dbReference>
<feature type="transmembrane region" description="Helical" evidence="8">
    <location>
        <begin position="379"/>
        <end position="402"/>
    </location>
</feature>
<dbReference type="FunFam" id="1.20.1280.290:FF:000009">
    <property type="entry name" value="PQ loop repeat family protein"/>
    <property type="match status" value="1"/>
</dbReference>
<dbReference type="PANTHER" id="PTHR16201:SF34">
    <property type="entry name" value="LYSOSOMAL AMINO ACID TRANSPORTER 1"/>
    <property type="match status" value="1"/>
</dbReference>
<evidence type="ECO:0000256" key="5">
    <source>
        <dbReference type="ARBA" id="ARBA00038039"/>
    </source>
</evidence>
<name>A0A5C3NDM9_9AGAM</name>
<feature type="region of interest" description="Disordered" evidence="7">
    <location>
        <begin position="184"/>
        <end position="216"/>
    </location>
</feature>
<feature type="region of interest" description="Disordered" evidence="7">
    <location>
        <begin position="87"/>
        <end position="109"/>
    </location>
</feature>
<evidence type="ECO:0000313" key="10">
    <source>
        <dbReference type="Proteomes" id="UP000305948"/>
    </source>
</evidence>
<dbReference type="GO" id="GO:0015174">
    <property type="term" value="F:basic amino acid transmembrane transporter activity"/>
    <property type="evidence" value="ECO:0007669"/>
    <property type="project" value="TreeGrafter"/>
</dbReference>
<comment type="subcellular location">
    <subcellularLocation>
        <location evidence="1">Membrane</location>
        <topology evidence="1">Multi-pass membrane protein</topology>
    </subcellularLocation>
</comment>
<dbReference type="Gene3D" id="1.20.1280.290">
    <property type="match status" value="2"/>
</dbReference>
<feature type="transmembrane region" description="Helical" evidence="8">
    <location>
        <begin position="422"/>
        <end position="445"/>
    </location>
</feature>
<feature type="region of interest" description="Disordered" evidence="7">
    <location>
        <begin position="138"/>
        <end position="161"/>
    </location>
</feature>
<evidence type="ECO:0000256" key="8">
    <source>
        <dbReference type="SAM" id="Phobius"/>
    </source>
</evidence>
<evidence type="ECO:0000256" key="3">
    <source>
        <dbReference type="ARBA" id="ARBA00022989"/>
    </source>
</evidence>
<keyword evidence="10" id="KW-1185">Reference proteome</keyword>
<reference evidence="9 10" key="1">
    <citation type="journal article" date="2019" name="Nat. Ecol. Evol.">
        <title>Megaphylogeny resolves global patterns of mushroom evolution.</title>
        <authorList>
            <person name="Varga T."/>
            <person name="Krizsan K."/>
            <person name="Foldi C."/>
            <person name="Dima B."/>
            <person name="Sanchez-Garcia M."/>
            <person name="Sanchez-Ramirez S."/>
            <person name="Szollosi G.J."/>
            <person name="Szarkandi J.G."/>
            <person name="Papp V."/>
            <person name="Albert L."/>
            <person name="Andreopoulos W."/>
            <person name="Angelini C."/>
            <person name="Antonin V."/>
            <person name="Barry K.W."/>
            <person name="Bougher N.L."/>
            <person name="Buchanan P."/>
            <person name="Buyck B."/>
            <person name="Bense V."/>
            <person name="Catcheside P."/>
            <person name="Chovatia M."/>
            <person name="Cooper J."/>
            <person name="Damon W."/>
            <person name="Desjardin D."/>
            <person name="Finy P."/>
            <person name="Geml J."/>
            <person name="Haridas S."/>
            <person name="Hughes K."/>
            <person name="Justo A."/>
            <person name="Karasinski D."/>
            <person name="Kautmanova I."/>
            <person name="Kiss B."/>
            <person name="Kocsube S."/>
            <person name="Kotiranta H."/>
            <person name="LaButti K.M."/>
            <person name="Lechner B.E."/>
            <person name="Liimatainen K."/>
            <person name="Lipzen A."/>
            <person name="Lukacs Z."/>
            <person name="Mihaltcheva S."/>
            <person name="Morgado L.N."/>
            <person name="Niskanen T."/>
            <person name="Noordeloos M.E."/>
            <person name="Ohm R.A."/>
            <person name="Ortiz-Santana B."/>
            <person name="Ovrebo C."/>
            <person name="Racz N."/>
            <person name="Riley R."/>
            <person name="Savchenko A."/>
            <person name="Shiryaev A."/>
            <person name="Soop K."/>
            <person name="Spirin V."/>
            <person name="Szebenyi C."/>
            <person name="Tomsovsky M."/>
            <person name="Tulloss R.E."/>
            <person name="Uehling J."/>
            <person name="Grigoriev I.V."/>
            <person name="Vagvolgyi C."/>
            <person name="Papp T."/>
            <person name="Martin F.M."/>
            <person name="Miettinen O."/>
            <person name="Hibbett D.S."/>
            <person name="Nagy L.G."/>
        </authorList>
    </citation>
    <scope>NUCLEOTIDE SEQUENCE [LARGE SCALE GENOMIC DNA]</scope>
    <source>
        <strain evidence="9 10">OMC1185</strain>
    </source>
</reference>
<accession>A0A5C3NDM9</accession>
<evidence type="ECO:0000313" key="9">
    <source>
        <dbReference type="EMBL" id="TFK55125.1"/>
    </source>
</evidence>
<feature type="compositionally biased region" description="Polar residues" evidence="7">
    <location>
        <begin position="485"/>
        <end position="510"/>
    </location>
</feature>
<dbReference type="EMBL" id="ML213505">
    <property type="protein sequence ID" value="TFK55125.1"/>
    <property type="molecule type" value="Genomic_DNA"/>
</dbReference>
<feature type="region of interest" description="Disordered" evidence="7">
    <location>
        <begin position="247"/>
        <end position="267"/>
    </location>
</feature>
<comment type="catalytic activity">
    <reaction evidence="6">
        <text>L-histidine(out) + L-arginine(in) = L-histidine(in) + L-arginine(out)</text>
        <dbReference type="Rhea" id="RHEA:71063"/>
        <dbReference type="ChEBI" id="CHEBI:32682"/>
        <dbReference type="ChEBI" id="CHEBI:57595"/>
    </reaction>
</comment>
<dbReference type="InterPro" id="IPR051415">
    <property type="entry name" value="LAAT-1"/>
</dbReference>
<dbReference type="GO" id="GO:0000329">
    <property type="term" value="C:fungal-type vacuole membrane"/>
    <property type="evidence" value="ECO:0007669"/>
    <property type="project" value="TreeGrafter"/>
</dbReference>
<evidence type="ECO:0000256" key="7">
    <source>
        <dbReference type="SAM" id="MobiDB-lite"/>
    </source>
</evidence>
<keyword evidence="3 8" id="KW-1133">Transmembrane helix</keyword>
<proteinExistence type="inferred from homology"/>
<dbReference type="Proteomes" id="UP000305948">
    <property type="component" value="Unassembled WGS sequence"/>
</dbReference>
<feature type="compositionally biased region" description="Low complexity" evidence="7">
    <location>
        <begin position="190"/>
        <end position="212"/>
    </location>
</feature>
<sequence length="510" mass="55459">MGEYNVLTCHHPRQVLENIRQQSVEGLALPFLLNWLLGDVTNLIGCVLTHQLPFQTYLATYFCFVDFSLLSQFFYYRSLKKSYAAPPLHSRTSTISGLPHPRRSSSEQPAHHYLAISQAAANVAAAAALAAQQEGADAHAYRRYKPDGSASRERTEDGDEVDEEALARLADSFTSDMSTASIARKHVSWSQGQSDSRGGSIGRGMISRGSSMTPIQHLATSSEIVDPTQARGRSLQRVYDPAGPEAEAWAAERARQSSDSMSRARRSSRASRRGAGIVFLGAFAFFGVNLLASSTEGRSAGMARRAHEGYVFASGNDTGASPLDILLSSAVQDSLSNAAYAEDAPMERIIGRIFAWACTTLYLTSRLPQIWKNYTRKSVEGLSVYLFIFAFLGNFFYVASILTSPSMYLPPPQAAAFIRESIPYLLGSGGTLMFDVTIVTQTLLYRSGKRSASGSASHRHSKSRSRVASPGGDEETGLLSGDQLAESTASLRRNTSQRRGSTSRPRTSAM</sequence>
<protein>
    <recommendedName>
        <fullName evidence="11">PQ-loop-domain-containing protein</fullName>
    </recommendedName>
</protein>
<dbReference type="PANTHER" id="PTHR16201">
    <property type="entry name" value="SEVEN TRANSMEMBRANE PROTEIN 1-RELATED"/>
    <property type="match status" value="1"/>
</dbReference>
<evidence type="ECO:0008006" key="11">
    <source>
        <dbReference type="Google" id="ProtNLM"/>
    </source>
</evidence>
<evidence type="ECO:0000256" key="2">
    <source>
        <dbReference type="ARBA" id="ARBA00022692"/>
    </source>
</evidence>
<dbReference type="OrthoDB" id="8048523at2759"/>
<gene>
    <name evidence="9" type="ORF">OE88DRAFT_1653788</name>
</gene>
<feature type="compositionally biased region" description="Basic and acidic residues" evidence="7">
    <location>
        <begin position="138"/>
        <end position="155"/>
    </location>
</feature>
<feature type="transmembrane region" description="Helical" evidence="8">
    <location>
        <begin position="274"/>
        <end position="292"/>
    </location>
</feature>